<dbReference type="Proteomes" id="UP001161757">
    <property type="component" value="Unassembled WGS sequence"/>
</dbReference>
<organism evidence="2 3">
    <name type="scientific">Exophiala dermatitidis</name>
    <name type="common">Black yeast-like fungus</name>
    <name type="synonym">Wangiella dermatitidis</name>
    <dbReference type="NCBI Taxonomy" id="5970"/>
    <lineage>
        <taxon>Eukaryota</taxon>
        <taxon>Fungi</taxon>
        <taxon>Dikarya</taxon>
        <taxon>Ascomycota</taxon>
        <taxon>Pezizomycotina</taxon>
        <taxon>Eurotiomycetes</taxon>
        <taxon>Chaetothyriomycetidae</taxon>
        <taxon>Chaetothyriales</taxon>
        <taxon>Herpotrichiellaceae</taxon>
        <taxon>Exophiala</taxon>
    </lineage>
</organism>
<feature type="region of interest" description="Disordered" evidence="1">
    <location>
        <begin position="44"/>
        <end position="77"/>
    </location>
</feature>
<accession>A0AAN6F0L8</accession>
<evidence type="ECO:0000313" key="3">
    <source>
        <dbReference type="Proteomes" id="UP001161757"/>
    </source>
</evidence>
<gene>
    <name evidence="2" type="ORF">HRR80_002744</name>
</gene>
<comment type="caution">
    <text evidence="2">The sequence shown here is derived from an EMBL/GenBank/DDBJ whole genome shotgun (WGS) entry which is preliminary data.</text>
</comment>
<evidence type="ECO:0000313" key="2">
    <source>
        <dbReference type="EMBL" id="KAJ8994249.1"/>
    </source>
</evidence>
<protein>
    <submittedName>
        <fullName evidence="2">Uncharacterized protein</fullName>
    </submittedName>
</protein>
<evidence type="ECO:0000256" key="1">
    <source>
        <dbReference type="SAM" id="MobiDB-lite"/>
    </source>
</evidence>
<sequence length="77" mass="8151">MSFLADPDALNTEPGGITTTRLQVLSRLGLPITEDARAAMLKQLPPPPKAVAPAPEDTIESDYKAPDIVATPTKARV</sequence>
<dbReference type="AlphaFoldDB" id="A0AAN6F0L8"/>
<name>A0AAN6F0L8_EXODE</name>
<dbReference type="EMBL" id="JAJGCB010000003">
    <property type="protein sequence ID" value="KAJ8994249.1"/>
    <property type="molecule type" value="Genomic_DNA"/>
</dbReference>
<reference evidence="2" key="1">
    <citation type="submission" date="2023-01" db="EMBL/GenBank/DDBJ databases">
        <title>Exophiala dermititidis isolated from Cystic Fibrosis Patient.</title>
        <authorList>
            <person name="Kurbessoian T."/>
            <person name="Crocker A."/>
            <person name="Murante D."/>
            <person name="Hogan D.A."/>
            <person name="Stajich J.E."/>
        </authorList>
    </citation>
    <scope>NUCLEOTIDE SEQUENCE</scope>
    <source>
        <strain evidence="2">Ex8</strain>
    </source>
</reference>
<proteinExistence type="predicted"/>